<dbReference type="Proteomes" id="UP000646548">
    <property type="component" value="Unassembled WGS sequence"/>
</dbReference>
<reference evidence="1" key="1">
    <citation type="journal article" name="BMC Genomics">
        <title>Long-read sequencing and de novo genome assembly of marine medaka (Oryzias melastigma).</title>
        <authorList>
            <person name="Liang P."/>
            <person name="Saqib H.S.A."/>
            <person name="Ni X."/>
            <person name="Shen Y."/>
        </authorList>
    </citation>
    <scope>NUCLEOTIDE SEQUENCE</scope>
    <source>
        <strain evidence="1">Bigg-433</strain>
    </source>
</reference>
<accession>A0A834BTK9</accession>
<gene>
    <name evidence="1" type="ORF">FQA47_024940</name>
</gene>
<dbReference type="GO" id="GO:0008168">
    <property type="term" value="F:methyltransferase activity"/>
    <property type="evidence" value="ECO:0007669"/>
    <property type="project" value="UniProtKB-KW"/>
</dbReference>
<keyword evidence="1" id="KW-0808">Transferase</keyword>
<sequence>HAAAEEKMSHAGKKRKLDKSRQDRLYFDSYADVTIHEEMIADHCPHQHLSNGHPSEQRVHSGEGCAGCRRRNRRFEHLLCSGGSQESLRRGGLLHIRAG</sequence>
<proteinExistence type="predicted"/>
<evidence type="ECO:0000313" key="2">
    <source>
        <dbReference type="Proteomes" id="UP000646548"/>
    </source>
</evidence>
<dbReference type="GO" id="GO:0032259">
    <property type="term" value="P:methylation"/>
    <property type="evidence" value="ECO:0007669"/>
    <property type="project" value="UniProtKB-KW"/>
</dbReference>
<feature type="non-terminal residue" evidence="1">
    <location>
        <position position="1"/>
    </location>
</feature>
<comment type="caution">
    <text evidence="1">The sequence shown here is derived from an EMBL/GenBank/DDBJ whole genome shotgun (WGS) entry which is preliminary data.</text>
</comment>
<organism evidence="1 2">
    <name type="scientific">Oryzias melastigma</name>
    <name type="common">Marine medaka</name>
    <dbReference type="NCBI Taxonomy" id="30732"/>
    <lineage>
        <taxon>Eukaryota</taxon>
        <taxon>Metazoa</taxon>
        <taxon>Chordata</taxon>
        <taxon>Craniata</taxon>
        <taxon>Vertebrata</taxon>
        <taxon>Euteleostomi</taxon>
        <taxon>Actinopterygii</taxon>
        <taxon>Neopterygii</taxon>
        <taxon>Teleostei</taxon>
        <taxon>Neoteleostei</taxon>
        <taxon>Acanthomorphata</taxon>
        <taxon>Ovalentaria</taxon>
        <taxon>Atherinomorphae</taxon>
        <taxon>Beloniformes</taxon>
        <taxon>Adrianichthyidae</taxon>
        <taxon>Oryziinae</taxon>
        <taxon>Oryzias</taxon>
    </lineage>
</organism>
<evidence type="ECO:0000313" key="1">
    <source>
        <dbReference type="EMBL" id="KAF6716997.1"/>
    </source>
</evidence>
<protein>
    <submittedName>
        <fullName evidence="1">Protein arginine N-methyltransferase 6</fullName>
    </submittedName>
</protein>
<dbReference type="EMBL" id="WKFB01000889">
    <property type="protein sequence ID" value="KAF6716997.1"/>
    <property type="molecule type" value="Genomic_DNA"/>
</dbReference>
<dbReference type="AlphaFoldDB" id="A0A834BTK9"/>
<keyword evidence="1" id="KW-0489">Methyltransferase</keyword>
<name>A0A834BTK9_ORYME</name>